<evidence type="ECO:0000313" key="4">
    <source>
        <dbReference type="EMBL" id="EJK70178.1"/>
    </source>
</evidence>
<name>K0SUV9_THAOC</name>
<dbReference type="CDD" id="cd04458">
    <property type="entry name" value="CSP_CDS"/>
    <property type="match status" value="1"/>
</dbReference>
<keyword evidence="2" id="KW-0732">Signal</keyword>
<feature type="region of interest" description="Disordered" evidence="1">
    <location>
        <begin position="88"/>
        <end position="120"/>
    </location>
</feature>
<feature type="domain" description="CSD" evidence="3">
    <location>
        <begin position="34"/>
        <end position="101"/>
    </location>
</feature>
<dbReference type="eggNOG" id="KOG3070">
    <property type="taxonomic scope" value="Eukaryota"/>
</dbReference>
<evidence type="ECO:0000313" key="5">
    <source>
        <dbReference type="Proteomes" id="UP000266841"/>
    </source>
</evidence>
<reference evidence="4 5" key="1">
    <citation type="journal article" date="2012" name="Genome Biol.">
        <title>Genome and low-iron response of an oceanic diatom adapted to chronic iron limitation.</title>
        <authorList>
            <person name="Lommer M."/>
            <person name="Specht M."/>
            <person name="Roy A.S."/>
            <person name="Kraemer L."/>
            <person name="Andreson R."/>
            <person name="Gutowska M.A."/>
            <person name="Wolf J."/>
            <person name="Bergner S.V."/>
            <person name="Schilhabel M.B."/>
            <person name="Klostermeier U.C."/>
            <person name="Beiko R.G."/>
            <person name="Rosenstiel P."/>
            <person name="Hippler M."/>
            <person name="Laroche J."/>
        </authorList>
    </citation>
    <scope>NUCLEOTIDE SEQUENCE [LARGE SCALE GENOMIC DNA]</scope>
    <source>
        <strain evidence="4 5">CCMP1005</strain>
    </source>
</reference>
<dbReference type="SUPFAM" id="SSF50249">
    <property type="entry name" value="Nucleic acid-binding proteins"/>
    <property type="match status" value="1"/>
</dbReference>
<dbReference type="PANTHER" id="PTHR46565">
    <property type="entry name" value="COLD SHOCK DOMAIN PROTEIN 2"/>
    <property type="match status" value="1"/>
</dbReference>
<organism evidence="4 5">
    <name type="scientific">Thalassiosira oceanica</name>
    <name type="common">Marine diatom</name>
    <dbReference type="NCBI Taxonomy" id="159749"/>
    <lineage>
        <taxon>Eukaryota</taxon>
        <taxon>Sar</taxon>
        <taxon>Stramenopiles</taxon>
        <taxon>Ochrophyta</taxon>
        <taxon>Bacillariophyta</taxon>
        <taxon>Coscinodiscophyceae</taxon>
        <taxon>Thalassiosirophycidae</taxon>
        <taxon>Thalassiosirales</taxon>
        <taxon>Thalassiosiraceae</taxon>
        <taxon>Thalassiosira</taxon>
    </lineage>
</organism>
<dbReference type="PROSITE" id="PS51857">
    <property type="entry name" value="CSD_2"/>
    <property type="match status" value="1"/>
</dbReference>
<feature type="compositionally biased region" description="Basic and acidic residues" evidence="1">
    <location>
        <begin position="88"/>
        <end position="97"/>
    </location>
</feature>
<dbReference type="Gene3D" id="2.40.50.140">
    <property type="entry name" value="Nucleic acid-binding proteins"/>
    <property type="match status" value="1"/>
</dbReference>
<evidence type="ECO:0000256" key="2">
    <source>
        <dbReference type="SAM" id="SignalP"/>
    </source>
</evidence>
<proteinExistence type="predicted"/>
<dbReference type="InterPro" id="IPR019844">
    <property type="entry name" value="CSD_CS"/>
</dbReference>
<feature type="chain" id="PRO_5030173100" description="CSD domain-containing protein" evidence="2">
    <location>
        <begin position="16"/>
        <end position="120"/>
    </location>
</feature>
<dbReference type="InterPro" id="IPR012340">
    <property type="entry name" value="NA-bd_OB-fold"/>
</dbReference>
<dbReference type="Pfam" id="PF00313">
    <property type="entry name" value="CSD"/>
    <property type="match status" value="1"/>
</dbReference>
<sequence>MRTLTLLLTIVSASGFVPQAPSMKHLTSLAAEGLSTGSVKWFDSEKGYGFIVPDDGSDDVFVHQTNINVEGFRSLADDEQVEFRIEVDDRTGKRKATDVTGPDGADVKGAPFNPQGDDDW</sequence>
<dbReference type="PANTHER" id="PTHR46565:SF20">
    <property type="entry name" value="COLD SHOCK DOMAIN-CONTAINING PROTEIN 4"/>
    <property type="match status" value="1"/>
</dbReference>
<dbReference type="GO" id="GO:0003676">
    <property type="term" value="F:nucleic acid binding"/>
    <property type="evidence" value="ECO:0007669"/>
    <property type="project" value="InterPro"/>
</dbReference>
<dbReference type="InterPro" id="IPR002059">
    <property type="entry name" value="CSP_DNA-bd"/>
</dbReference>
<dbReference type="InterPro" id="IPR011129">
    <property type="entry name" value="CSD"/>
</dbReference>
<comment type="caution">
    <text evidence="4">The sequence shown here is derived from an EMBL/GenBank/DDBJ whole genome shotgun (WGS) entry which is preliminary data.</text>
</comment>
<dbReference type="Proteomes" id="UP000266841">
    <property type="component" value="Unassembled WGS sequence"/>
</dbReference>
<dbReference type="SMART" id="SM00357">
    <property type="entry name" value="CSP"/>
    <property type="match status" value="1"/>
</dbReference>
<evidence type="ECO:0000256" key="1">
    <source>
        <dbReference type="SAM" id="MobiDB-lite"/>
    </source>
</evidence>
<dbReference type="PROSITE" id="PS00352">
    <property type="entry name" value="CSD_1"/>
    <property type="match status" value="1"/>
</dbReference>
<dbReference type="AlphaFoldDB" id="K0SUV9"/>
<dbReference type="OMA" id="PAMAVIM"/>
<feature type="signal peptide" evidence="2">
    <location>
        <begin position="1"/>
        <end position="15"/>
    </location>
</feature>
<gene>
    <name evidence="4" type="ORF">THAOC_08484</name>
</gene>
<keyword evidence="5" id="KW-1185">Reference proteome</keyword>
<protein>
    <recommendedName>
        <fullName evidence="3">CSD domain-containing protein</fullName>
    </recommendedName>
</protein>
<dbReference type="OrthoDB" id="422005at2759"/>
<dbReference type="EMBL" id="AGNL01008935">
    <property type="protein sequence ID" value="EJK70178.1"/>
    <property type="molecule type" value="Genomic_DNA"/>
</dbReference>
<evidence type="ECO:0000259" key="3">
    <source>
        <dbReference type="PROSITE" id="PS51857"/>
    </source>
</evidence>
<accession>K0SUV9</accession>
<dbReference type="PRINTS" id="PR00050">
    <property type="entry name" value="COLDSHOCK"/>
</dbReference>